<accession>A0A518FNZ5</accession>
<protein>
    <submittedName>
        <fullName evidence="1">Uncharacterized protein</fullName>
    </submittedName>
</protein>
<evidence type="ECO:0000313" key="2">
    <source>
        <dbReference type="Proteomes" id="UP000320839"/>
    </source>
</evidence>
<proteinExistence type="predicted"/>
<reference evidence="1 2" key="1">
    <citation type="submission" date="2019-02" db="EMBL/GenBank/DDBJ databases">
        <title>Deep-cultivation of Planctomycetes and their phenomic and genomic characterization uncovers novel biology.</title>
        <authorList>
            <person name="Wiegand S."/>
            <person name="Jogler M."/>
            <person name="Boedeker C."/>
            <person name="Pinto D."/>
            <person name="Vollmers J."/>
            <person name="Rivas-Marin E."/>
            <person name="Kohn T."/>
            <person name="Peeters S.H."/>
            <person name="Heuer A."/>
            <person name="Rast P."/>
            <person name="Oberbeckmann S."/>
            <person name="Bunk B."/>
            <person name="Jeske O."/>
            <person name="Meyerdierks A."/>
            <person name="Storesund J.E."/>
            <person name="Kallscheuer N."/>
            <person name="Luecker S."/>
            <person name="Lage O.M."/>
            <person name="Pohl T."/>
            <person name="Merkel B.J."/>
            <person name="Hornburger P."/>
            <person name="Mueller R.-W."/>
            <person name="Bruemmer F."/>
            <person name="Labrenz M."/>
            <person name="Spormann A.M."/>
            <person name="Op den Camp H."/>
            <person name="Overmann J."/>
            <person name="Amann R."/>
            <person name="Jetten M.S.M."/>
            <person name="Mascher T."/>
            <person name="Medema M.H."/>
            <person name="Devos D.P."/>
            <person name="Kaster A.-K."/>
            <person name="Ovreas L."/>
            <person name="Rohde M."/>
            <person name="Galperin M.Y."/>
            <person name="Jogler C."/>
        </authorList>
    </citation>
    <scope>NUCLEOTIDE SEQUENCE [LARGE SCALE GENOMIC DNA]</scope>
    <source>
        <strain evidence="1 2">Pan153</strain>
    </source>
</reference>
<evidence type="ECO:0000313" key="1">
    <source>
        <dbReference type="EMBL" id="QDV18064.1"/>
    </source>
</evidence>
<name>A0A518FNZ5_9PLAN</name>
<organism evidence="1 2">
    <name type="scientific">Gimesia panareensis</name>
    <dbReference type="NCBI Taxonomy" id="2527978"/>
    <lineage>
        <taxon>Bacteria</taxon>
        <taxon>Pseudomonadati</taxon>
        <taxon>Planctomycetota</taxon>
        <taxon>Planctomycetia</taxon>
        <taxon>Planctomycetales</taxon>
        <taxon>Planctomycetaceae</taxon>
        <taxon>Gimesia</taxon>
    </lineage>
</organism>
<dbReference type="AlphaFoldDB" id="A0A518FNZ5"/>
<gene>
    <name evidence="1" type="ORF">Pan153_27200</name>
</gene>
<dbReference type="EMBL" id="CP036317">
    <property type="protein sequence ID" value="QDV18064.1"/>
    <property type="molecule type" value="Genomic_DNA"/>
</dbReference>
<sequence length="67" mass="7807">MYQLWVEVLYQPSTIVEEILSENSTCFSNFAAKMESSSRFQMFDGSPLIQWFDDPRQTVLSVTCFLN</sequence>
<dbReference type="Proteomes" id="UP000320839">
    <property type="component" value="Chromosome"/>
</dbReference>